<dbReference type="Proteomes" id="UP000658258">
    <property type="component" value="Unassembled WGS sequence"/>
</dbReference>
<dbReference type="EMBL" id="BNAG01000001">
    <property type="protein sequence ID" value="GHE56357.1"/>
    <property type="molecule type" value="Genomic_DNA"/>
</dbReference>
<protein>
    <recommendedName>
        <fullName evidence="4">Type 1 periplasmic binding fold superfamily protein</fullName>
    </recommendedName>
</protein>
<evidence type="ECO:0008006" key="4">
    <source>
        <dbReference type="Google" id="ProtNLM"/>
    </source>
</evidence>
<evidence type="ECO:0000313" key="2">
    <source>
        <dbReference type="EMBL" id="GHE56357.1"/>
    </source>
</evidence>
<gene>
    <name evidence="2" type="ORF">GCM10011340_09090</name>
</gene>
<keyword evidence="1" id="KW-0732">Signal</keyword>
<evidence type="ECO:0000256" key="1">
    <source>
        <dbReference type="SAM" id="SignalP"/>
    </source>
</evidence>
<dbReference type="RefSeq" id="WP_189628994.1">
    <property type="nucleotide sequence ID" value="NZ_BNAG01000001.1"/>
</dbReference>
<proteinExistence type="predicted"/>
<reference evidence="3" key="1">
    <citation type="journal article" date="2019" name="Int. J. Syst. Evol. Microbiol.">
        <title>The Global Catalogue of Microorganisms (GCM) 10K type strain sequencing project: providing services to taxonomists for standard genome sequencing and annotation.</title>
        <authorList>
            <consortium name="The Broad Institute Genomics Platform"/>
            <consortium name="The Broad Institute Genome Sequencing Center for Infectious Disease"/>
            <person name="Wu L."/>
            <person name="Ma J."/>
        </authorList>
    </citation>
    <scope>NUCLEOTIDE SEQUENCE [LARGE SCALE GENOMIC DNA]</scope>
    <source>
        <strain evidence="3">CGMCC 1.15111</strain>
    </source>
</reference>
<keyword evidence="3" id="KW-1185">Reference proteome</keyword>
<feature type="chain" id="PRO_5047007333" description="Type 1 periplasmic binding fold superfamily protein" evidence="1">
    <location>
        <begin position="22"/>
        <end position="191"/>
    </location>
</feature>
<dbReference type="PROSITE" id="PS51257">
    <property type="entry name" value="PROKAR_LIPOPROTEIN"/>
    <property type="match status" value="1"/>
</dbReference>
<evidence type="ECO:0000313" key="3">
    <source>
        <dbReference type="Proteomes" id="UP000658258"/>
    </source>
</evidence>
<feature type="signal peptide" evidence="1">
    <location>
        <begin position="1"/>
        <end position="21"/>
    </location>
</feature>
<accession>A0ABQ3I5L4</accession>
<sequence>MKKLIKLNWLLVALLATVSLGCDKDDPDPVNEEELITKVELTFTSTGPINETIVASWEDTDGDGGSDPVIDDIVLTESNTYDLTLAFFNGAVNITPEIKAEARDHQLFFEISSSLTLLVEYNDTETDYTIDGQDYPVGLKNNASAGNASTGTLTVILVHEPAKFQTGVAEGDQTNAGGEEDVRVTFNVTIQ</sequence>
<organism evidence="2 3">
    <name type="scientific">Roseivirga thermotolerans</name>
    <dbReference type="NCBI Taxonomy" id="1758176"/>
    <lineage>
        <taxon>Bacteria</taxon>
        <taxon>Pseudomonadati</taxon>
        <taxon>Bacteroidota</taxon>
        <taxon>Cytophagia</taxon>
        <taxon>Cytophagales</taxon>
        <taxon>Roseivirgaceae</taxon>
        <taxon>Roseivirga</taxon>
    </lineage>
</organism>
<name>A0ABQ3I5L4_9BACT</name>
<comment type="caution">
    <text evidence="2">The sequence shown here is derived from an EMBL/GenBank/DDBJ whole genome shotgun (WGS) entry which is preliminary data.</text>
</comment>